<feature type="modified residue" description="N6-carboxylysine" evidence="7">
    <location>
        <position position="60"/>
    </location>
</feature>
<evidence type="ECO:0000256" key="7">
    <source>
        <dbReference type="PIRSR" id="PIRSR602137-50"/>
    </source>
</evidence>
<comment type="similarity">
    <text evidence="2 8">Belongs to the class-D beta-lactamase family.</text>
</comment>
<dbReference type="InterPro" id="IPR012338">
    <property type="entry name" value="Beta-lactam/transpept-like"/>
</dbReference>
<reference evidence="11 12" key="1">
    <citation type="submission" date="2016-10" db="EMBL/GenBank/DDBJ databases">
        <authorList>
            <person name="de Groot N.N."/>
        </authorList>
    </citation>
    <scope>NUCLEOTIDE SEQUENCE [LARGE SCALE GENOMIC DNA]</scope>
    <source>
        <strain evidence="11 12">LMG 24775</strain>
    </source>
</reference>
<comment type="catalytic activity">
    <reaction evidence="1 8">
        <text>a beta-lactam + H2O = a substituted beta-amino acid</text>
        <dbReference type="Rhea" id="RHEA:20401"/>
        <dbReference type="ChEBI" id="CHEBI:15377"/>
        <dbReference type="ChEBI" id="CHEBI:35627"/>
        <dbReference type="ChEBI" id="CHEBI:140347"/>
        <dbReference type="EC" id="3.5.2.6"/>
    </reaction>
</comment>
<dbReference type="RefSeq" id="WP_016450577.1">
    <property type="nucleotide sequence ID" value="NZ_AP025556.1"/>
</dbReference>
<dbReference type="PANTHER" id="PTHR30627">
    <property type="entry name" value="PEPTIDOGLYCAN D,D-TRANSPEPTIDASE"/>
    <property type="match status" value="1"/>
</dbReference>
<evidence type="ECO:0000256" key="6">
    <source>
        <dbReference type="ARBA" id="ARBA00023251"/>
    </source>
</evidence>
<keyword evidence="4 9" id="KW-0732">Signal</keyword>
<protein>
    <recommendedName>
        <fullName evidence="3 8">Beta-lactamase</fullName>
        <ecNumber evidence="3 8">3.5.2.6</ecNumber>
    </recommendedName>
</protein>
<dbReference type="GO" id="GO:0017001">
    <property type="term" value="P:antibiotic catabolic process"/>
    <property type="evidence" value="ECO:0007669"/>
    <property type="project" value="InterPro"/>
</dbReference>
<dbReference type="InterPro" id="IPR002137">
    <property type="entry name" value="Beta-lactam_class-D_AS"/>
</dbReference>
<evidence type="ECO:0000256" key="5">
    <source>
        <dbReference type="ARBA" id="ARBA00022801"/>
    </source>
</evidence>
<dbReference type="PANTHER" id="PTHR30627:SF6">
    <property type="entry name" value="BETA-LACTAMASE YBXI-RELATED"/>
    <property type="match status" value="1"/>
</dbReference>
<organism evidence="11 12">
    <name type="scientific">Delftia lacustris</name>
    <dbReference type="NCBI Taxonomy" id="558537"/>
    <lineage>
        <taxon>Bacteria</taxon>
        <taxon>Pseudomonadati</taxon>
        <taxon>Pseudomonadota</taxon>
        <taxon>Betaproteobacteria</taxon>
        <taxon>Burkholderiales</taxon>
        <taxon>Comamonadaceae</taxon>
        <taxon>Delftia</taxon>
    </lineage>
</organism>
<dbReference type="GO" id="GO:0008800">
    <property type="term" value="F:beta-lactamase activity"/>
    <property type="evidence" value="ECO:0007669"/>
    <property type="project" value="UniProtKB-UniRule"/>
</dbReference>
<dbReference type="GeneID" id="94691573"/>
<gene>
    <name evidence="11" type="ORF">SAMN05421547_13941</name>
</gene>
<dbReference type="NCBIfam" id="NF000270">
    <property type="entry name" value="bla_class_D_alt"/>
    <property type="match status" value="1"/>
</dbReference>
<dbReference type="SUPFAM" id="SSF56601">
    <property type="entry name" value="beta-lactamase/transpeptidase-like"/>
    <property type="match status" value="1"/>
</dbReference>
<dbReference type="EC" id="3.5.2.6" evidence="3 8"/>
<dbReference type="InterPro" id="IPR001460">
    <property type="entry name" value="PCN-bd_Tpept"/>
</dbReference>
<evidence type="ECO:0000256" key="1">
    <source>
        <dbReference type="ARBA" id="ARBA00001526"/>
    </source>
</evidence>
<dbReference type="PROSITE" id="PS00337">
    <property type="entry name" value="BETA_LACTAMASE_D"/>
    <property type="match status" value="1"/>
</dbReference>
<dbReference type="Proteomes" id="UP000183417">
    <property type="component" value="Unassembled WGS sequence"/>
</dbReference>
<feature type="active site" description="Acyl-ester intermediate" evidence="7">
    <location>
        <position position="57"/>
    </location>
</feature>
<feature type="chain" id="PRO_5010318187" description="Beta-lactamase" evidence="9">
    <location>
        <begin position="27"/>
        <end position="270"/>
    </location>
</feature>
<dbReference type="Gene3D" id="3.40.710.10">
    <property type="entry name" value="DD-peptidase/beta-lactamase superfamily"/>
    <property type="match status" value="1"/>
</dbReference>
<dbReference type="AlphaFoldDB" id="A0A1H3UAT3"/>
<evidence type="ECO:0000256" key="3">
    <source>
        <dbReference type="ARBA" id="ARBA00012865"/>
    </source>
</evidence>
<keyword evidence="5 8" id="KW-0378">Hydrolase</keyword>
<accession>A0A1H3UAT3</accession>
<evidence type="ECO:0000313" key="12">
    <source>
        <dbReference type="Proteomes" id="UP000183417"/>
    </source>
</evidence>
<dbReference type="GO" id="GO:0005886">
    <property type="term" value="C:plasma membrane"/>
    <property type="evidence" value="ECO:0007669"/>
    <property type="project" value="TreeGrafter"/>
</dbReference>
<keyword evidence="6 8" id="KW-0046">Antibiotic resistance</keyword>
<dbReference type="InterPro" id="IPR050515">
    <property type="entry name" value="Beta-lactam/transpept"/>
</dbReference>
<dbReference type="GO" id="GO:0046677">
    <property type="term" value="P:response to antibiotic"/>
    <property type="evidence" value="ECO:0007669"/>
    <property type="project" value="UniProtKB-UniRule"/>
</dbReference>
<sequence length="270" mass="29915">MHRFPGTAATAVAAFFWVSVPVPVVAHELCTLVADADTGQSLVHSGPACAERVTPASTFKIAISLMGYDAGILQDESRPAWPYQPEYPDWGGDAWRRDITPQAWMKDSVFWYSQQVVMRLGQQRFDAYVKAFRYGNEDVSAVPVADPGHNGVWVVSSLRISAAEQVAFMRRIVRRELPVNSQAIDMTARITRHPVAVGGWTVHGKTGTGSPGSDNRYDASRAYGWYVGWATKDQRRLVFATLIQDEQAQKPNAGLRARDALLQRLPAVDR</sequence>
<evidence type="ECO:0000256" key="9">
    <source>
        <dbReference type="SAM" id="SignalP"/>
    </source>
</evidence>
<dbReference type="GO" id="GO:0008658">
    <property type="term" value="F:penicillin binding"/>
    <property type="evidence" value="ECO:0007669"/>
    <property type="project" value="InterPro"/>
</dbReference>
<dbReference type="Pfam" id="PF00905">
    <property type="entry name" value="Transpeptidase"/>
    <property type="match status" value="1"/>
</dbReference>
<proteinExistence type="inferred from homology"/>
<dbReference type="GO" id="GO:0071555">
    <property type="term" value="P:cell wall organization"/>
    <property type="evidence" value="ECO:0007669"/>
    <property type="project" value="TreeGrafter"/>
</dbReference>
<feature type="signal peptide" evidence="9">
    <location>
        <begin position="1"/>
        <end position="26"/>
    </location>
</feature>
<dbReference type="EMBL" id="FNPE01000039">
    <property type="protein sequence ID" value="SDZ58699.1"/>
    <property type="molecule type" value="Genomic_DNA"/>
</dbReference>
<name>A0A1H3UAT3_9BURK</name>
<feature type="domain" description="Penicillin-binding protein transpeptidase" evidence="10">
    <location>
        <begin position="30"/>
        <end position="260"/>
    </location>
</feature>
<evidence type="ECO:0000313" key="11">
    <source>
        <dbReference type="EMBL" id="SDZ58699.1"/>
    </source>
</evidence>
<evidence type="ECO:0000256" key="8">
    <source>
        <dbReference type="RuleBase" id="RU361140"/>
    </source>
</evidence>
<evidence type="ECO:0000256" key="2">
    <source>
        <dbReference type="ARBA" id="ARBA00007898"/>
    </source>
</evidence>
<evidence type="ECO:0000259" key="10">
    <source>
        <dbReference type="Pfam" id="PF00905"/>
    </source>
</evidence>
<evidence type="ECO:0000256" key="4">
    <source>
        <dbReference type="ARBA" id="ARBA00022729"/>
    </source>
</evidence>